<evidence type="ECO:0000313" key="4">
    <source>
        <dbReference type="EMBL" id="KYM94329.1"/>
    </source>
</evidence>
<dbReference type="EMBL" id="KQ978388">
    <property type="protein sequence ID" value="KYM94329.1"/>
    <property type="molecule type" value="Genomic_DNA"/>
</dbReference>
<dbReference type="Pfam" id="PF02944">
    <property type="entry name" value="BESS"/>
    <property type="match status" value="1"/>
</dbReference>
<dbReference type="InterPro" id="IPR004210">
    <property type="entry name" value="BESS_motif"/>
</dbReference>
<dbReference type="Proteomes" id="UP000078542">
    <property type="component" value="Unassembled WGS sequence"/>
</dbReference>
<reference evidence="4 5" key="1">
    <citation type="submission" date="2016-03" db="EMBL/GenBank/DDBJ databases">
        <title>Cyphomyrmex costatus WGS genome.</title>
        <authorList>
            <person name="Nygaard S."/>
            <person name="Hu H."/>
            <person name="Boomsma J."/>
            <person name="Zhang G."/>
        </authorList>
    </citation>
    <scope>NUCLEOTIDE SEQUENCE [LARGE SCALE GENOMIC DNA]</scope>
    <source>
        <strain evidence="4">MS0001</strain>
        <tissue evidence="4">Whole body</tissue>
    </source>
</reference>
<feature type="region of interest" description="Disordered" evidence="2">
    <location>
        <begin position="63"/>
        <end position="99"/>
    </location>
</feature>
<keyword evidence="5" id="KW-1185">Reference proteome</keyword>
<evidence type="ECO:0000256" key="1">
    <source>
        <dbReference type="PROSITE-ProRule" id="PRU00371"/>
    </source>
</evidence>
<evidence type="ECO:0000259" key="3">
    <source>
        <dbReference type="PROSITE" id="PS51031"/>
    </source>
</evidence>
<dbReference type="GO" id="GO:0003677">
    <property type="term" value="F:DNA binding"/>
    <property type="evidence" value="ECO:0007669"/>
    <property type="project" value="InterPro"/>
</dbReference>
<dbReference type="AlphaFoldDB" id="A0A151I836"/>
<name>A0A151I836_9HYME</name>
<proteinExistence type="predicted"/>
<accession>A0A151I836</accession>
<comment type="subcellular location">
    <subcellularLocation>
        <location evidence="1">Nucleus</location>
    </subcellularLocation>
</comment>
<dbReference type="PROSITE" id="PS51031">
    <property type="entry name" value="BESS"/>
    <property type="match status" value="1"/>
</dbReference>
<sequence length="159" mass="17748">MRQSFLLHFIIYFRHVSNICLSRKSQPLASSSNFNISQSNNTSHVDSPLSSCATQVPPILTPPSLEFSQSTTSSQSLSSSLNSPESYNFSKSSKRPRRSTTIEDELLHGLSALKPPVPAASDSVDHFCRSIADSLRMLDMKNRLSAEIEIMQLLHKFYN</sequence>
<evidence type="ECO:0000256" key="2">
    <source>
        <dbReference type="SAM" id="MobiDB-lite"/>
    </source>
</evidence>
<protein>
    <recommendedName>
        <fullName evidence="3">BESS domain-containing protein</fullName>
    </recommendedName>
</protein>
<evidence type="ECO:0000313" key="5">
    <source>
        <dbReference type="Proteomes" id="UP000078542"/>
    </source>
</evidence>
<keyword evidence="1" id="KW-0539">Nucleus</keyword>
<feature type="compositionally biased region" description="Low complexity" evidence="2">
    <location>
        <begin position="63"/>
        <end position="91"/>
    </location>
</feature>
<feature type="domain" description="BESS" evidence="3">
    <location>
        <begin position="121"/>
        <end position="159"/>
    </location>
</feature>
<organism evidence="4 5">
    <name type="scientific">Cyphomyrmex costatus</name>
    <dbReference type="NCBI Taxonomy" id="456900"/>
    <lineage>
        <taxon>Eukaryota</taxon>
        <taxon>Metazoa</taxon>
        <taxon>Ecdysozoa</taxon>
        <taxon>Arthropoda</taxon>
        <taxon>Hexapoda</taxon>
        <taxon>Insecta</taxon>
        <taxon>Pterygota</taxon>
        <taxon>Neoptera</taxon>
        <taxon>Endopterygota</taxon>
        <taxon>Hymenoptera</taxon>
        <taxon>Apocrita</taxon>
        <taxon>Aculeata</taxon>
        <taxon>Formicoidea</taxon>
        <taxon>Formicidae</taxon>
        <taxon>Myrmicinae</taxon>
        <taxon>Cyphomyrmex</taxon>
    </lineage>
</organism>
<gene>
    <name evidence="4" type="ORF">ALC62_15031</name>
</gene>
<dbReference type="GO" id="GO:0005634">
    <property type="term" value="C:nucleus"/>
    <property type="evidence" value="ECO:0007669"/>
    <property type="project" value="UniProtKB-SubCell"/>
</dbReference>